<comment type="subunit">
    <text evidence="7">Monomer.</text>
</comment>
<dbReference type="EC" id="3.1.2.6" evidence="7"/>
<dbReference type="InterPro" id="IPR017782">
    <property type="entry name" value="Hydroxyacylglutathione_Hdrlase"/>
</dbReference>
<feature type="binding site" evidence="7">
    <location>
        <position position="62"/>
    </location>
    <ligand>
        <name>Zn(2+)</name>
        <dbReference type="ChEBI" id="CHEBI:29105"/>
        <label>2</label>
    </ligand>
</feature>
<dbReference type="AlphaFoldDB" id="A0A1Z3N7W8"/>
<dbReference type="GO" id="GO:0017001">
    <property type="term" value="P:antibiotic catabolic process"/>
    <property type="evidence" value="ECO:0007669"/>
    <property type="project" value="InterPro"/>
</dbReference>
<sequence>MMKNEHVELIPIFDDNYVFVLIDNAGKKAVVVDPGDAGPVTEFLRAKKLDLTAILVTHHHSDHIGGVAALKNTFGCPVYAPEKNQKQIPQADHWLKEGDVVKLSPWEFTILELPGHTLGHIAYWDQQHKWLFSGDVIFGLGCGRLFEGSHEQGYASLQRIKKLPPQTLIYCTHEYTERNLDFCRILTNQDNTPITGDSEALELYANELSNRRDLGLPSVPLKLSIEESTNPFLLAQDAEQFRYLRELRNRQ</sequence>
<dbReference type="InterPro" id="IPR001018">
    <property type="entry name" value="Beta-lactamase_class-B_CS"/>
</dbReference>
<comment type="function">
    <text evidence="7">Thiolesterase that catalyzes the hydrolysis of S-D-lactoyl-glutathione to form glutathione and D-lactic acid.</text>
</comment>
<evidence type="ECO:0000313" key="9">
    <source>
        <dbReference type="EMBL" id="ASD63546.1"/>
    </source>
</evidence>
<dbReference type="Gene3D" id="3.60.15.10">
    <property type="entry name" value="Ribonuclease Z/Hydroxyacylglutathione hydrolase-like"/>
    <property type="match status" value="1"/>
</dbReference>
<dbReference type="NCBIfam" id="TIGR03413">
    <property type="entry name" value="GSH_gloB"/>
    <property type="match status" value="1"/>
</dbReference>
<dbReference type="PROSITE" id="PS00743">
    <property type="entry name" value="BETA_LACTAMASE_B_1"/>
    <property type="match status" value="1"/>
</dbReference>
<keyword evidence="4 7" id="KW-0479">Metal-binding</keyword>
<dbReference type="HAMAP" id="MF_01374">
    <property type="entry name" value="Glyoxalase_2"/>
    <property type="match status" value="1"/>
</dbReference>
<dbReference type="UniPathway" id="UPA00619">
    <property type="reaction ID" value="UER00676"/>
</dbReference>
<dbReference type="PANTHER" id="PTHR43705">
    <property type="entry name" value="HYDROXYACYLGLUTATHIONE HYDROLASE"/>
    <property type="match status" value="1"/>
</dbReference>
<evidence type="ECO:0000256" key="3">
    <source>
        <dbReference type="ARBA" id="ARBA00006759"/>
    </source>
</evidence>
<dbReference type="RefSeq" id="WP_088565081.1">
    <property type="nucleotide sequence ID" value="NZ_CP020946.1"/>
</dbReference>
<dbReference type="InterPro" id="IPR032282">
    <property type="entry name" value="HAGH_C"/>
</dbReference>
<dbReference type="GO" id="GO:0008800">
    <property type="term" value="F:beta-lactamase activity"/>
    <property type="evidence" value="ECO:0007669"/>
    <property type="project" value="InterPro"/>
</dbReference>
<comment type="cofactor">
    <cofactor evidence="7">
        <name>Zn(2+)</name>
        <dbReference type="ChEBI" id="CHEBI:29105"/>
    </cofactor>
    <text evidence="7">Binds 2 Zn(2+) ions per subunit.</text>
</comment>
<name>A0A1Z3N7W8_BDEBC</name>
<dbReference type="InterPro" id="IPR035680">
    <property type="entry name" value="Clx_II_MBL"/>
</dbReference>
<gene>
    <name evidence="7" type="primary">gloB</name>
    <name evidence="9" type="ORF">B9G79_08155</name>
</gene>
<dbReference type="Pfam" id="PF16123">
    <property type="entry name" value="HAGH_C"/>
    <property type="match status" value="1"/>
</dbReference>
<feature type="binding site" evidence="7">
    <location>
        <position position="58"/>
    </location>
    <ligand>
        <name>Zn(2+)</name>
        <dbReference type="ChEBI" id="CHEBI:29105"/>
        <label>1</label>
    </ligand>
</feature>
<evidence type="ECO:0000256" key="5">
    <source>
        <dbReference type="ARBA" id="ARBA00022801"/>
    </source>
</evidence>
<comment type="similarity">
    <text evidence="3 7">Belongs to the metallo-beta-lactamase superfamily. Glyoxalase II family.</text>
</comment>
<feature type="binding site" evidence="7">
    <location>
        <position position="173"/>
    </location>
    <ligand>
        <name>Zn(2+)</name>
        <dbReference type="ChEBI" id="CHEBI:29105"/>
        <label>2</label>
    </ligand>
</feature>
<feature type="binding site" evidence="7">
    <location>
        <position position="63"/>
    </location>
    <ligand>
        <name>Zn(2+)</name>
        <dbReference type="ChEBI" id="CHEBI:29105"/>
        <label>2</label>
    </ligand>
</feature>
<evidence type="ECO:0000256" key="4">
    <source>
        <dbReference type="ARBA" id="ARBA00022723"/>
    </source>
</evidence>
<keyword evidence="5 7" id="KW-0378">Hydrolase</keyword>
<dbReference type="SUPFAM" id="SSF56281">
    <property type="entry name" value="Metallo-hydrolase/oxidoreductase"/>
    <property type="match status" value="1"/>
</dbReference>
<dbReference type="OrthoDB" id="5290637at2"/>
<dbReference type="PANTHER" id="PTHR43705:SF1">
    <property type="entry name" value="HYDROXYACYLGLUTATHIONE HYDROLASE GLOB"/>
    <property type="match status" value="1"/>
</dbReference>
<dbReference type="InterPro" id="IPR050110">
    <property type="entry name" value="Glyoxalase_II_hydrolase"/>
</dbReference>
<feature type="binding site" evidence="7">
    <location>
        <position position="135"/>
    </location>
    <ligand>
        <name>Zn(2+)</name>
        <dbReference type="ChEBI" id="CHEBI:29105"/>
        <label>1</label>
    </ligand>
</feature>
<dbReference type="CDD" id="cd07723">
    <property type="entry name" value="hydroxyacylglutathione_hydrolase_MBL-fold"/>
    <property type="match status" value="1"/>
</dbReference>
<evidence type="ECO:0000259" key="8">
    <source>
        <dbReference type="SMART" id="SM00849"/>
    </source>
</evidence>
<evidence type="ECO:0000256" key="2">
    <source>
        <dbReference type="ARBA" id="ARBA00004963"/>
    </source>
</evidence>
<accession>A0A1Z3N7W8</accession>
<protein>
    <recommendedName>
        <fullName evidence="7">Hydroxyacylglutathione hydrolase</fullName>
        <ecNumber evidence="7">3.1.2.6</ecNumber>
    </recommendedName>
    <alternativeName>
        <fullName evidence="7">Glyoxalase II</fullName>
        <shortName evidence="7">Glx II</shortName>
    </alternativeName>
</protein>
<feature type="binding site" evidence="7">
    <location>
        <position position="60"/>
    </location>
    <ligand>
        <name>Zn(2+)</name>
        <dbReference type="ChEBI" id="CHEBI:29105"/>
        <label>1</label>
    </ligand>
</feature>
<reference evidence="9 10" key="1">
    <citation type="submission" date="2017-04" db="EMBL/GenBank/DDBJ databases">
        <title>Whole genome sequence of Bdellovibrio bacteriovorus strain SSB218315.</title>
        <authorList>
            <person name="Oyedara O."/>
            <person name="Rodriguez-Perez M.A."/>
        </authorList>
    </citation>
    <scope>NUCLEOTIDE SEQUENCE [LARGE SCALE GENOMIC DNA]</scope>
    <source>
        <strain evidence="9 10">SSB218315</strain>
    </source>
</reference>
<dbReference type="Proteomes" id="UP000197003">
    <property type="component" value="Chromosome"/>
</dbReference>
<evidence type="ECO:0000256" key="1">
    <source>
        <dbReference type="ARBA" id="ARBA00001623"/>
    </source>
</evidence>
<dbReference type="Pfam" id="PF00753">
    <property type="entry name" value="Lactamase_B"/>
    <property type="match status" value="1"/>
</dbReference>
<evidence type="ECO:0000256" key="7">
    <source>
        <dbReference type="HAMAP-Rule" id="MF_01374"/>
    </source>
</evidence>
<comment type="catalytic activity">
    <reaction evidence="1 7">
        <text>an S-(2-hydroxyacyl)glutathione + H2O = a 2-hydroxy carboxylate + glutathione + H(+)</text>
        <dbReference type="Rhea" id="RHEA:21864"/>
        <dbReference type="ChEBI" id="CHEBI:15377"/>
        <dbReference type="ChEBI" id="CHEBI:15378"/>
        <dbReference type="ChEBI" id="CHEBI:57925"/>
        <dbReference type="ChEBI" id="CHEBI:58896"/>
        <dbReference type="ChEBI" id="CHEBI:71261"/>
        <dbReference type="EC" id="3.1.2.6"/>
    </reaction>
</comment>
<dbReference type="InterPro" id="IPR036866">
    <property type="entry name" value="RibonucZ/Hydroxyglut_hydro"/>
</dbReference>
<dbReference type="GO" id="GO:0019243">
    <property type="term" value="P:methylglyoxal catabolic process to D-lactate via S-lactoyl-glutathione"/>
    <property type="evidence" value="ECO:0007669"/>
    <property type="project" value="UniProtKB-UniRule"/>
</dbReference>
<dbReference type="EMBL" id="CP020946">
    <property type="protein sequence ID" value="ASD63546.1"/>
    <property type="molecule type" value="Genomic_DNA"/>
</dbReference>
<comment type="pathway">
    <text evidence="2 7">Secondary metabolite metabolism; methylglyoxal degradation; (R)-lactate from methylglyoxal: step 2/2.</text>
</comment>
<evidence type="ECO:0000256" key="6">
    <source>
        <dbReference type="ARBA" id="ARBA00022833"/>
    </source>
</evidence>
<dbReference type="PIRSF" id="PIRSF005457">
    <property type="entry name" value="Glx"/>
    <property type="match status" value="1"/>
</dbReference>
<dbReference type="GO" id="GO:0008270">
    <property type="term" value="F:zinc ion binding"/>
    <property type="evidence" value="ECO:0007669"/>
    <property type="project" value="InterPro"/>
</dbReference>
<proteinExistence type="inferred from homology"/>
<feature type="binding site" evidence="7">
    <location>
        <position position="116"/>
    </location>
    <ligand>
        <name>Zn(2+)</name>
        <dbReference type="ChEBI" id="CHEBI:29105"/>
        <label>1</label>
    </ligand>
</feature>
<keyword evidence="6 7" id="KW-0862">Zinc</keyword>
<feature type="binding site" evidence="7">
    <location>
        <position position="135"/>
    </location>
    <ligand>
        <name>Zn(2+)</name>
        <dbReference type="ChEBI" id="CHEBI:29105"/>
        <label>2</label>
    </ligand>
</feature>
<dbReference type="InterPro" id="IPR001279">
    <property type="entry name" value="Metallo-B-lactamas"/>
</dbReference>
<dbReference type="SMART" id="SM00849">
    <property type="entry name" value="Lactamase_B"/>
    <property type="match status" value="1"/>
</dbReference>
<feature type="domain" description="Metallo-beta-lactamase" evidence="8">
    <location>
        <begin position="15"/>
        <end position="173"/>
    </location>
</feature>
<organism evidence="9 10">
    <name type="scientific">Bdellovibrio bacteriovorus</name>
    <dbReference type="NCBI Taxonomy" id="959"/>
    <lineage>
        <taxon>Bacteria</taxon>
        <taxon>Pseudomonadati</taxon>
        <taxon>Bdellovibrionota</taxon>
        <taxon>Bdellovibrionia</taxon>
        <taxon>Bdellovibrionales</taxon>
        <taxon>Pseudobdellovibrionaceae</taxon>
        <taxon>Bdellovibrio</taxon>
    </lineage>
</organism>
<evidence type="ECO:0000313" key="10">
    <source>
        <dbReference type="Proteomes" id="UP000197003"/>
    </source>
</evidence>
<dbReference type="GO" id="GO:0004416">
    <property type="term" value="F:hydroxyacylglutathione hydrolase activity"/>
    <property type="evidence" value="ECO:0007669"/>
    <property type="project" value="UniProtKB-UniRule"/>
</dbReference>